<name>A0AAU9EGK0_9BACT</name>
<dbReference type="InterPro" id="IPR052156">
    <property type="entry name" value="BCAA_Transport_ATP-bd_LivF"/>
</dbReference>
<evidence type="ECO:0000313" key="8">
    <source>
        <dbReference type="Proteomes" id="UP001366166"/>
    </source>
</evidence>
<dbReference type="PANTHER" id="PTHR43820">
    <property type="entry name" value="HIGH-AFFINITY BRANCHED-CHAIN AMINO ACID TRANSPORT ATP-BINDING PROTEIN LIVF"/>
    <property type="match status" value="1"/>
</dbReference>
<dbReference type="SUPFAM" id="SSF52540">
    <property type="entry name" value="P-loop containing nucleoside triphosphate hydrolases"/>
    <property type="match status" value="1"/>
</dbReference>
<dbReference type="KEGG" id="dmp:FAK_26880"/>
<evidence type="ECO:0000259" key="6">
    <source>
        <dbReference type="PROSITE" id="PS50893"/>
    </source>
</evidence>
<dbReference type="PROSITE" id="PS50893">
    <property type="entry name" value="ABC_TRANSPORTER_2"/>
    <property type="match status" value="1"/>
</dbReference>
<dbReference type="Gene3D" id="3.40.50.300">
    <property type="entry name" value="P-loop containing nucleotide triphosphate hydrolases"/>
    <property type="match status" value="1"/>
</dbReference>
<protein>
    <submittedName>
        <fullName evidence="7">ABC transporter ATP-binding protein</fullName>
    </submittedName>
</protein>
<dbReference type="EMBL" id="AP028679">
    <property type="protein sequence ID" value="BEQ15622.1"/>
    <property type="molecule type" value="Genomic_DNA"/>
</dbReference>
<dbReference type="GO" id="GO:0016887">
    <property type="term" value="F:ATP hydrolysis activity"/>
    <property type="evidence" value="ECO:0007669"/>
    <property type="project" value="InterPro"/>
</dbReference>
<proteinExistence type="inferred from homology"/>
<evidence type="ECO:0000256" key="3">
    <source>
        <dbReference type="ARBA" id="ARBA00022741"/>
    </source>
</evidence>
<dbReference type="CDD" id="cd03224">
    <property type="entry name" value="ABC_TM1139_LivF_branched"/>
    <property type="match status" value="1"/>
</dbReference>
<evidence type="ECO:0000256" key="5">
    <source>
        <dbReference type="ARBA" id="ARBA00022970"/>
    </source>
</evidence>
<dbReference type="PROSITE" id="PS00211">
    <property type="entry name" value="ABC_TRANSPORTER_1"/>
    <property type="match status" value="1"/>
</dbReference>
<accession>A0AAU9EGK0</accession>
<dbReference type="RefSeq" id="WP_338600275.1">
    <property type="nucleotide sequence ID" value="NZ_AP028679.1"/>
</dbReference>
<evidence type="ECO:0000313" key="7">
    <source>
        <dbReference type="EMBL" id="BEQ15622.1"/>
    </source>
</evidence>
<evidence type="ECO:0000256" key="1">
    <source>
        <dbReference type="ARBA" id="ARBA00005417"/>
    </source>
</evidence>
<dbReference type="PANTHER" id="PTHR43820:SF4">
    <property type="entry name" value="HIGH-AFFINITY BRANCHED-CHAIN AMINO ACID TRANSPORT ATP-BINDING PROTEIN LIVF"/>
    <property type="match status" value="1"/>
</dbReference>
<comment type="similarity">
    <text evidence="1">Belongs to the ABC transporter superfamily.</text>
</comment>
<feature type="domain" description="ABC transporter" evidence="6">
    <location>
        <begin position="4"/>
        <end position="235"/>
    </location>
</feature>
<dbReference type="InterPro" id="IPR017871">
    <property type="entry name" value="ABC_transporter-like_CS"/>
</dbReference>
<dbReference type="Proteomes" id="UP001366166">
    <property type="component" value="Chromosome"/>
</dbReference>
<dbReference type="Pfam" id="PF00005">
    <property type="entry name" value="ABC_tran"/>
    <property type="match status" value="1"/>
</dbReference>
<dbReference type="GO" id="GO:0005524">
    <property type="term" value="F:ATP binding"/>
    <property type="evidence" value="ECO:0007669"/>
    <property type="project" value="UniProtKB-KW"/>
</dbReference>
<dbReference type="SMART" id="SM00382">
    <property type="entry name" value="AAA"/>
    <property type="match status" value="1"/>
</dbReference>
<evidence type="ECO:0000256" key="2">
    <source>
        <dbReference type="ARBA" id="ARBA00022448"/>
    </source>
</evidence>
<dbReference type="InterPro" id="IPR003439">
    <property type="entry name" value="ABC_transporter-like_ATP-bd"/>
</dbReference>
<dbReference type="GO" id="GO:0015658">
    <property type="term" value="F:branched-chain amino acid transmembrane transporter activity"/>
    <property type="evidence" value="ECO:0007669"/>
    <property type="project" value="TreeGrafter"/>
</dbReference>
<evidence type="ECO:0000256" key="4">
    <source>
        <dbReference type="ARBA" id="ARBA00022840"/>
    </source>
</evidence>
<keyword evidence="2" id="KW-0813">Transport</keyword>
<keyword evidence="8" id="KW-1185">Reference proteome</keyword>
<dbReference type="AlphaFoldDB" id="A0AAU9EGK0"/>
<keyword evidence="4 7" id="KW-0067">ATP-binding</keyword>
<reference evidence="8" key="1">
    <citation type="journal article" date="2023" name="Arch. Microbiol.">
        <title>Desulfoferula mesophilus gen. nov. sp. nov., a mesophilic sulfate-reducing bacterium isolated from a brackish lake sediment.</title>
        <authorList>
            <person name="Watanabe T."/>
            <person name="Yabe T."/>
            <person name="Tsuji J.M."/>
            <person name="Fukui M."/>
        </authorList>
    </citation>
    <scope>NUCLEOTIDE SEQUENCE [LARGE SCALE GENOMIC DNA]</scope>
    <source>
        <strain evidence="8">12FAK</strain>
    </source>
</reference>
<sequence>MPLLEIQNLVVRYGSALVLDRVSLAIENDECVAVIGPNGAGKTTLLRSISALKDWEGKMTFQGHDLTGVTSSQTVALGIVQAPEGRHLFPQLSVRENLELGAFLAKDKAERDTNYEYVLDLFPRLGERLRQMAGTLSGGEQQMLCVGRALMASPRILLLDEPSFGLAPLVKEAIATAVRQIMAKGTTILLVEQDAHMAFELARRVYVLEEGHITISGTSKELSEDPSIRSSYLGL</sequence>
<gene>
    <name evidence="7" type="ORF">FAK_26880</name>
</gene>
<dbReference type="InterPro" id="IPR003593">
    <property type="entry name" value="AAA+_ATPase"/>
</dbReference>
<dbReference type="GO" id="GO:0015807">
    <property type="term" value="P:L-amino acid transport"/>
    <property type="evidence" value="ECO:0007669"/>
    <property type="project" value="TreeGrafter"/>
</dbReference>
<organism evidence="7 8">
    <name type="scientific">Desulfoferula mesophila</name>
    <dbReference type="NCBI Taxonomy" id="3058419"/>
    <lineage>
        <taxon>Bacteria</taxon>
        <taxon>Pseudomonadati</taxon>
        <taxon>Thermodesulfobacteriota</taxon>
        <taxon>Desulfarculia</taxon>
        <taxon>Desulfarculales</taxon>
        <taxon>Desulfarculaceae</taxon>
        <taxon>Desulfoferula</taxon>
    </lineage>
</organism>
<dbReference type="InterPro" id="IPR027417">
    <property type="entry name" value="P-loop_NTPase"/>
</dbReference>
<keyword evidence="5" id="KW-0029">Amino-acid transport</keyword>
<keyword evidence="3" id="KW-0547">Nucleotide-binding</keyword>